<evidence type="ECO:0000259" key="2">
    <source>
        <dbReference type="PROSITE" id="PS50878"/>
    </source>
</evidence>
<feature type="non-terminal residue" evidence="3">
    <location>
        <position position="728"/>
    </location>
</feature>
<dbReference type="OrthoDB" id="1745081at2759"/>
<dbReference type="PANTHER" id="PTHR33116">
    <property type="entry name" value="REVERSE TRANSCRIPTASE ZINC-BINDING DOMAIN-CONTAINING PROTEIN-RELATED-RELATED"/>
    <property type="match status" value="1"/>
</dbReference>
<organism evidence="3 4">
    <name type="scientific">Striga hermonthica</name>
    <name type="common">Purple witchweed</name>
    <name type="synonym">Buchnera hermonthica</name>
    <dbReference type="NCBI Taxonomy" id="68872"/>
    <lineage>
        <taxon>Eukaryota</taxon>
        <taxon>Viridiplantae</taxon>
        <taxon>Streptophyta</taxon>
        <taxon>Embryophyta</taxon>
        <taxon>Tracheophyta</taxon>
        <taxon>Spermatophyta</taxon>
        <taxon>Magnoliopsida</taxon>
        <taxon>eudicotyledons</taxon>
        <taxon>Gunneridae</taxon>
        <taxon>Pentapetalae</taxon>
        <taxon>asterids</taxon>
        <taxon>lamiids</taxon>
        <taxon>Lamiales</taxon>
        <taxon>Orobanchaceae</taxon>
        <taxon>Buchnereae</taxon>
        <taxon>Striga</taxon>
    </lineage>
</organism>
<keyword evidence="4" id="KW-1185">Reference proteome</keyword>
<reference evidence="3" key="1">
    <citation type="submission" date="2019-12" db="EMBL/GenBank/DDBJ databases">
        <authorList>
            <person name="Scholes J."/>
        </authorList>
    </citation>
    <scope>NUCLEOTIDE SEQUENCE</scope>
</reference>
<dbReference type="Proteomes" id="UP001153555">
    <property type="component" value="Unassembled WGS sequence"/>
</dbReference>
<dbReference type="Pfam" id="PF00078">
    <property type="entry name" value="RVT_1"/>
    <property type="match status" value="1"/>
</dbReference>
<name>A0A9N7MPB5_STRHE</name>
<dbReference type="EMBL" id="CACSLK010007724">
    <property type="protein sequence ID" value="CAA0810912.1"/>
    <property type="molecule type" value="Genomic_DNA"/>
</dbReference>
<keyword evidence="1" id="KW-0175">Coiled coil</keyword>
<dbReference type="InterPro" id="IPR000477">
    <property type="entry name" value="RT_dom"/>
</dbReference>
<dbReference type="SUPFAM" id="SSF56672">
    <property type="entry name" value="DNA/RNA polymerases"/>
    <property type="match status" value="1"/>
</dbReference>
<feature type="non-terminal residue" evidence="3">
    <location>
        <position position="1"/>
    </location>
</feature>
<evidence type="ECO:0000313" key="3">
    <source>
        <dbReference type="EMBL" id="CAA0810912.1"/>
    </source>
</evidence>
<dbReference type="AlphaFoldDB" id="A0A9N7MPB5"/>
<feature type="domain" description="Reverse transcriptase" evidence="2">
    <location>
        <begin position="253"/>
        <end position="535"/>
    </location>
</feature>
<dbReference type="InterPro" id="IPR043502">
    <property type="entry name" value="DNA/RNA_pol_sf"/>
</dbReference>
<feature type="coiled-coil region" evidence="1">
    <location>
        <begin position="69"/>
        <end position="96"/>
    </location>
</feature>
<dbReference type="CDD" id="cd01650">
    <property type="entry name" value="RT_nLTR_like"/>
    <property type="match status" value="1"/>
</dbReference>
<evidence type="ECO:0000313" key="4">
    <source>
        <dbReference type="Proteomes" id="UP001153555"/>
    </source>
</evidence>
<accession>A0A9N7MPB5</accession>
<evidence type="ECO:0000256" key="1">
    <source>
        <dbReference type="SAM" id="Coils"/>
    </source>
</evidence>
<sequence>GILTKHALCRLKFNNKFWESHQYLIHVVIQLKLFEALRQRLEHYTPFFQLKEKVKNTRVALFIWSSSFRTQNQTTIADLTQKLEDLNADRSDMNWEEWGSTKSKLNKAHAQEEIFWQQKAKHRWLKEGDANTKFFHAFTLQRRKLNAITRLINNQGKVLSSQKDLEKHISDFYSGLFSSEGCWGGDSILPLIPRSITTEMNNALLRPVEKEEVKSCLFSLNPDKSPGEDGMTAAFYQHFWLLIEDDIVKAVLSFFHSGMILKYWNHTVVSLIPKCPNPKFLSQFRPISLCTVIYKIISKLLALRLKACLPNCVSDYQAAFLEGRQLTDNVIVAQEAFHYLNRHVSGPNFFMALKLDLIKAFDRVEWLCLKKIMIQMGFDHRFVKLIMLCVSTASFSFKVNGSVNGYVSPSRGIRQRDLLSPYLFIIVAELLTAIILHSISSGLLKGMKISRNGPLLSHLLFADDSLLFCKAGVDQAGIIISILEQYRLFTGQTVNLNKSAIFFSKNTPQYLQNSIYRSLNGITPHKSTRYLGLPLGIGKSKKEVFDYLLASVRNKLTSWNSKLLSSAGKEVLLKAVIQALSVFTMSCFILPVSICSEIARLSAKFWWKSGTNQSTGVHWKKWNSITVPKDCGGMAFHDLQLFNKALICKQLWRIASNPDLLQYRLFTGQTVNLNKSAIFFSKNTPQHLQNSICRSLNGITSHKSTRYLGLPLGIGKSKKEVFNTSLLL</sequence>
<proteinExistence type="predicted"/>
<comment type="caution">
    <text evidence="3">The sequence shown here is derived from an EMBL/GenBank/DDBJ whole genome shotgun (WGS) entry which is preliminary data.</text>
</comment>
<protein>
    <submittedName>
        <fullName evidence="3">DNAse I-like superfamily protein</fullName>
    </submittedName>
</protein>
<dbReference type="PROSITE" id="PS50878">
    <property type="entry name" value="RT_POL"/>
    <property type="match status" value="1"/>
</dbReference>
<dbReference type="PANTHER" id="PTHR33116:SF86">
    <property type="entry name" value="REVERSE TRANSCRIPTASE DOMAIN-CONTAINING PROTEIN"/>
    <property type="match status" value="1"/>
</dbReference>
<gene>
    <name evidence="3" type="ORF">SHERM_01040</name>
</gene>